<accession>A0A5C4U392</accession>
<feature type="transmembrane region" description="Helical" evidence="7">
    <location>
        <begin position="113"/>
        <end position="134"/>
    </location>
</feature>
<evidence type="ECO:0000256" key="7">
    <source>
        <dbReference type="RuleBase" id="RU363032"/>
    </source>
</evidence>
<feature type="transmembrane region" description="Helical" evidence="7">
    <location>
        <begin position="75"/>
        <end position="101"/>
    </location>
</feature>
<feature type="transmembrane region" description="Helical" evidence="7">
    <location>
        <begin position="20"/>
        <end position="44"/>
    </location>
</feature>
<dbReference type="InterPro" id="IPR000515">
    <property type="entry name" value="MetI-like"/>
</dbReference>
<proteinExistence type="inferred from homology"/>
<dbReference type="PANTHER" id="PTHR30193:SF37">
    <property type="entry name" value="INNER MEMBRANE ABC TRANSPORTER PERMEASE PROTEIN YCJO"/>
    <property type="match status" value="1"/>
</dbReference>
<feature type="transmembrane region" description="Helical" evidence="7">
    <location>
        <begin position="207"/>
        <end position="227"/>
    </location>
</feature>
<comment type="subcellular location">
    <subcellularLocation>
        <location evidence="1 7">Cell membrane</location>
        <topology evidence="1 7">Multi-pass membrane protein</topology>
    </subcellularLocation>
</comment>
<keyword evidence="4 7" id="KW-0812">Transmembrane</keyword>
<evidence type="ECO:0000256" key="5">
    <source>
        <dbReference type="ARBA" id="ARBA00022989"/>
    </source>
</evidence>
<keyword evidence="10" id="KW-1185">Reference proteome</keyword>
<organism evidence="9 10">
    <name type="scientific">Corynebacterium tapiri</name>
    <dbReference type="NCBI Taxonomy" id="1448266"/>
    <lineage>
        <taxon>Bacteria</taxon>
        <taxon>Bacillati</taxon>
        <taxon>Actinomycetota</taxon>
        <taxon>Actinomycetes</taxon>
        <taxon>Mycobacteriales</taxon>
        <taxon>Corynebacteriaceae</taxon>
        <taxon>Corynebacterium</taxon>
    </lineage>
</organism>
<dbReference type="AlphaFoldDB" id="A0A5C4U392"/>
<keyword evidence="6 7" id="KW-0472">Membrane</keyword>
<dbReference type="InterPro" id="IPR051393">
    <property type="entry name" value="ABC_transporter_permease"/>
</dbReference>
<comment type="similarity">
    <text evidence="7">Belongs to the binding-protein-dependent transport system permease family.</text>
</comment>
<keyword evidence="5 7" id="KW-1133">Transmembrane helix</keyword>
<dbReference type="GO" id="GO:0055085">
    <property type="term" value="P:transmembrane transport"/>
    <property type="evidence" value="ECO:0007669"/>
    <property type="project" value="InterPro"/>
</dbReference>
<name>A0A5C4U392_9CORY</name>
<keyword evidence="2 7" id="KW-0813">Transport</keyword>
<evidence type="ECO:0000256" key="2">
    <source>
        <dbReference type="ARBA" id="ARBA00022448"/>
    </source>
</evidence>
<evidence type="ECO:0000313" key="10">
    <source>
        <dbReference type="Proteomes" id="UP000312032"/>
    </source>
</evidence>
<feature type="transmembrane region" description="Helical" evidence="7">
    <location>
        <begin position="160"/>
        <end position="186"/>
    </location>
</feature>
<dbReference type="GO" id="GO:0005886">
    <property type="term" value="C:plasma membrane"/>
    <property type="evidence" value="ECO:0007669"/>
    <property type="project" value="UniProtKB-SubCell"/>
</dbReference>
<dbReference type="EMBL" id="VDHJ01000014">
    <property type="protein sequence ID" value="TNL95596.1"/>
    <property type="molecule type" value="Genomic_DNA"/>
</dbReference>
<evidence type="ECO:0000256" key="6">
    <source>
        <dbReference type="ARBA" id="ARBA00023136"/>
    </source>
</evidence>
<keyword evidence="3" id="KW-1003">Cell membrane</keyword>
<protein>
    <submittedName>
        <fullName evidence="9">Sugar ABC transporter permease</fullName>
    </submittedName>
</protein>
<comment type="caution">
    <text evidence="9">The sequence shown here is derived from an EMBL/GenBank/DDBJ whole genome shotgun (WGS) entry which is preliminary data.</text>
</comment>
<evidence type="ECO:0000259" key="8">
    <source>
        <dbReference type="PROSITE" id="PS50928"/>
    </source>
</evidence>
<dbReference type="PROSITE" id="PS50928">
    <property type="entry name" value="ABC_TM1"/>
    <property type="match status" value="1"/>
</dbReference>
<evidence type="ECO:0000313" key="9">
    <source>
        <dbReference type="EMBL" id="TNL95596.1"/>
    </source>
</evidence>
<reference evidence="9 10" key="1">
    <citation type="submission" date="2019-06" db="EMBL/GenBank/DDBJ databases">
        <authorList>
            <person name="Li J."/>
        </authorList>
    </citation>
    <scope>NUCLEOTIDE SEQUENCE [LARGE SCALE GENOMIC DNA]</scope>
    <source>
        <strain evidence="9 10">LMG 28165</strain>
    </source>
</reference>
<evidence type="ECO:0000256" key="3">
    <source>
        <dbReference type="ARBA" id="ARBA00022475"/>
    </source>
</evidence>
<feature type="domain" description="ABC transmembrane type-1" evidence="8">
    <location>
        <begin position="76"/>
        <end position="286"/>
    </location>
</feature>
<dbReference type="RefSeq" id="WP_139466287.1">
    <property type="nucleotide sequence ID" value="NZ_VDHJ01000014.1"/>
</dbReference>
<dbReference type="CDD" id="cd06261">
    <property type="entry name" value="TM_PBP2"/>
    <property type="match status" value="1"/>
</dbReference>
<evidence type="ECO:0000256" key="4">
    <source>
        <dbReference type="ARBA" id="ARBA00022692"/>
    </source>
</evidence>
<dbReference type="PANTHER" id="PTHR30193">
    <property type="entry name" value="ABC TRANSPORTER PERMEASE PROTEIN"/>
    <property type="match status" value="1"/>
</dbReference>
<feature type="transmembrane region" description="Helical" evidence="7">
    <location>
        <begin position="265"/>
        <end position="285"/>
    </location>
</feature>
<dbReference type="OrthoDB" id="3810889at2"/>
<dbReference type="Proteomes" id="UP000312032">
    <property type="component" value="Unassembled WGS sequence"/>
</dbReference>
<dbReference type="Gene3D" id="1.10.3720.10">
    <property type="entry name" value="MetI-like"/>
    <property type="match status" value="1"/>
</dbReference>
<gene>
    <name evidence="9" type="ORF">FHE74_09560</name>
</gene>
<evidence type="ECO:0000256" key="1">
    <source>
        <dbReference type="ARBA" id="ARBA00004651"/>
    </source>
</evidence>
<dbReference type="SUPFAM" id="SSF161098">
    <property type="entry name" value="MetI-like"/>
    <property type="match status" value="1"/>
</dbReference>
<dbReference type="InterPro" id="IPR035906">
    <property type="entry name" value="MetI-like_sf"/>
</dbReference>
<dbReference type="Pfam" id="PF00528">
    <property type="entry name" value="BPD_transp_1"/>
    <property type="match status" value="1"/>
</dbReference>
<sequence length="298" mass="32679">MSTTRAQRRVRRRKVDTLFYLFLVPSLVIFTIAITLPAVMGFAYSFTNSIGFGDFEFIGLRNYRAMMTDPGILDAYAFTLMFALVTVILVNIVAFALALGLTSKIRAMTALRTMFVLPMVVSGIVIAYVFQFLFAKTLPELGAALGSETLSTSILASERYAWLAIVFVTAWQAIPSAMLIYIAGLVTIPDEIYEAAAIDGASWWQRLRMITIPMAAGFIVINTILGFKNFLNAYDIIVGLTNGGPGTATRPVAMSILRGFEGGDYAYQMANAMVFFLISIVIALVQLRVTKARTVFGS</sequence>